<dbReference type="OrthoDB" id="9915777at2"/>
<keyword evidence="1" id="KW-1133">Transmembrane helix</keyword>
<evidence type="ECO:0000256" key="1">
    <source>
        <dbReference type="SAM" id="Phobius"/>
    </source>
</evidence>
<proteinExistence type="predicted"/>
<sequence length="68" mass="7886">MKQHSLTVIALSVTFIIGWFCISMQNQQPTMSDTMIKQTPLLKRQQVDSSIQHRFTATKQSPARKYPY</sequence>
<evidence type="ECO:0000313" key="3">
    <source>
        <dbReference type="Proteomes" id="UP000434580"/>
    </source>
</evidence>
<feature type="transmembrane region" description="Helical" evidence="1">
    <location>
        <begin position="6"/>
        <end position="22"/>
    </location>
</feature>
<dbReference type="Proteomes" id="UP000434580">
    <property type="component" value="Unassembled WGS sequence"/>
</dbReference>
<evidence type="ECO:0000313" key="2">
    <source>
        <dbReference type="EMBL" id="CAA0103595.1"/>
    </source>
</evidence>
<keyword evidence="1" id="KW-0472">Membrane</keyword>
<reference evidence="2 3" key="1">
    <citation type="submission" date="2019-11" db="EMBL/GenBank/DDBJ databases">
        <authorList>
            <person name="Holert J."/>
        </authorList>
    </citation>
    <scope>NUCLEOTIDE SEQUENCE [LARGE SCALE GENOMIC DNA]</scope>
    <source>
        <strain evidence="2">BC5_2</strain>
    </source>
</reference>
<keyword evidence="1" id="KW-0812">Transmembrane</keyword>
<name>A0A5S9PIE2_9GAMM</name>
<dbReference type="AlphaFoldDB" id="A0A5S9PIE2"/>
<gene>
    <name evidence="2" type="ORF">DPBNPPHM_00963</name>
</gene>
<accession>A0A5S9PIE2</accession>
<dbReference type="EMBL" id="CACSII010000012">
    <property type="protein sequence ID" value="CAA0103595.1"/>
    <property type="molecule type" value="Genomic_DNA"/>
</dbReference>
<protein>
    <submittedName>
        <fullName evidence="2">Uncharacterized protein</fullName>
    </submittedName>
</protein>
<organism evidence="2 3">
    <name type="scientific">BD1-7 clade bacterium</name>
    <dbReference type="NCBI Taxonomy" id="2029982"/>
    <lineage>
        <taxon>Bacteria</taxon>
        <taxon>Pseudomonadati</taxon>
        <taxon>Pseudomonadota</taxon>
        <taxon>Gammaproteobacteria</taxon>
        <taxon>Cellvibrionales</taxon>
        <taxon>Spongiibacteraceae</taxon>
        <taxon>BD1-7 clade</taxon>
    </lineage>
</organism>